<dbReference type="PROSITE" id="PS50125">
    <property type="entry name" value="GUANYLATE_CYCLASE_2"/>
    <property type="match status" value="1"/>
</dbReference>
<dbReference type="InterPro" id="IPR029787">
    <property type="entry name" value="Nucleotide_cyclase"/>
</dbReference>
<dbReference type="RefSeq" id="WP_202856590.1">
    <property type="nucleotide sequence ID" value="NZ_JAEUGD010000042.1"/>
</dbReference>
<accession>A0A937KBL0</accession>
<feature type="transmembrane region" description="Helical" evidence="1">
    <location>
        <begin position="12"/>
        <end position="34"/>
    </location>
</feature>
<dbReference type="PANTHER" id="PTHR43081:SF1">
    <property type="entry name" value="ADENYLATE CYCLASE, TERMINAL-DIFFERENTIATION SPECIFIC"/>
    <property type="match status" value="1"/>
</dbReference>
<dbReference type="GO" id="GO:0009190">
    <property type="term" value="P:cyclic nucleotide biosynthetic process"/>
    <property type="evidence" value="ECO:0007669"/>
    <property type="project" value="InterPro"/>
</dbReference>
<dbReference type="AlphaFoldDB" id="A0A937KBL0"/>
<evidence type="ECO:0000313" key="4">
    <source>
        <dbReference type="Proteomes" id="UP000614216"/>
    </source>
</evidence>
<reference evidence="3" key="1">
    <citation type="submission" date="2021-01" db="EMBL/GenBank/DDBJ databases">
        <title>Fulvivirga kasyanovii gen. nov., sp nov., a novel member of the phylum Bacteroidetes isolated from seawater in a mussel farm.</title>
        <authorList>
            <person name="Zhao L.-H."/>
            <person name="Wang Z.-J."/>
        </authorList>
    </citation>
    <scope>NUCLEOTIDE SEQUENCE</scope>
    <source>
        <strain evidence="3">29W222</strain>
    </source>
</reference>
<keyword evidence="1" id="KW-0472">Membrane</keyword>
<dbReference type="InterPro" id="IPR001054">
    <property type="entry name" value="A/G_cyclase"/>
</dbReference>
<dbReference type="GO" id="GO:0004016">
    <property type="term" value="F:adenylate cyclase activity"/>
    <property type="evidence" value="ECO:0007669"/>
    <property type="project" value="UniProtKB-ARBA"/>
</dbReference>
<keyword evidence="4" id="KW-1185">Reference proteome</keyword>
<sequence>MSLSPQTKRTISRIVPFGLIWLLLGWTFLFVEYAAIGRQNNYSPTAAIQMSSDIFAFASLVVLGVGLFIGVVEVVLLKKVFSNESFAIKILYKLLVYTLFLFMVILVAFPIAVSMQLHTHVFDPLIWQRFYDYLTSLGNVSTSVQMAVSLLISLFYAEISENIGQKILFNFFTGKYHKPLEEKRVFMFLDMKSSTAIAEQLGHIMYFELLKKYYDDLSDAILKNHGEVYQYIGDEIVISWPFEKGIKNNHCIHCFLAMKADLKKKSSWYLKKFGVTPTFKAGLHCGKVTTGEIGALKKEIIFTGDVLNTTSRIQGLCNTYHVDIIISKELVNELAPDTKFMFYPIGTQELRGRAKAMELFTLKSS</sequence>
<gene>
    <name evidence="3" type="ORF">JMN32_12130</name>
</gene>
<dbReference type="InterPro" id="IPR050697">
    <property type="entry name" value="Adenylyl/Guanylyl_Cyclase_3/4"/>
</dbReference>
<dbReference type="SUPFAM" id="SSF55073">
    <property type="entry name" value="Nucleotide cyclase"/>
    <property type="match status" value="1"/>
</dbReference>
<keyword evidence="1" id="KW-1133">Transmembrane helix</keyword>
<dbReference type="GO" id="GO:0035556">
    <property type="term" value="P:intracellular signal transduction"/>
    <property type="evidence" value="ECO:0007669"/>
    <property type="project" value="InterPro"/>
</dbReference>
<proteinExistence type="predicted"/>
<dbReference type="Gene3D" id="3.30.70.1230">
    <property type="entry name" value="Nucleotide cyclase"/>
    <property type="match status" value="1"/>
</dbReference>
<dbReference type="EMBL" id="JAEUGD010000042">
    <property type="protein sequence ID" value="MBL6447061.1"/>
    <property type="molecule type" value="Genomic_DNA"/>
</dbReference>
<organism evidence="3 4">
    <name type="scientific">Fulvivirga marina</name>
    <dbReference type="NCBI Taxonomy" id="2494733"/>
    <lineage>
        <taxon>Bacteria</taxon>
        <taxon>Pseudomonadati</taxon>
        <taxon>Bacteroidota</taxon>
        <taxon>Cytophagia</taxon>
        <taxon>Cytophagales</taxon>
        <taxon>Fulvivirgaceae</taxon>
        <taxon>Fulvivirga</taxon>
    </lineage>
</organism>
<evidence type="ECO:0000256" key="1">
    <source>
        <dbReference type="SAM" id="Phobius"/>
    </source>
</evidence>
<keyword evidence="1" id="KW-0812">Transmembrane</keyword>
<feature type="transmembrane region" description="Helical" evidence="1">
    <location>
        <begin position="90"/>
        <end position="113"/>
    </location>
</feature>
<feature type="transmembrane region" description="Helical" evidence="1">
    <location>
        <begin position="54"/>
        <end position="78"/>
    </location>
</feature>
<dbReference type="CDD" id="cd07302">
    <property type="entry name" value="CHD"/>
    <property type="match status" value="1"/>
</dbReference>
<comment type="caution">
    <text evidence="3">The sequence shown here is derived from an EMBL/GenBank/DDBJ whole genome shotgun (WGS) entry which is preliminary data.</text>
</comment>
<evidence type="ECO:0000259" key="2">
    <source>
        <dbReference type="PROSITE" id="PS50125"/>
    </source>
</evidence>
<name>A0A937KBL0_9BACT</name>
<dbReference type="PANTHER" id="PTHR43081">
    <property type="entry name" value="ADENYLATE CYCLASE, TERMINAL-DIFFERENTIATION SPECIFIC-RELATED"/>
    <property type="match status" value="1"/>
</dbReference>
<dbReference type="Proteomes" id="UP000614216">
    <property type="component" value="Unassembled WGS sequence"/>
</dbReference>
<dbReference type="Pfam" id="PF00211">
    <property type="entry name" value="Guanylate_cyc"/>
    <property type="match status" value="1"/>
</dbReference>
<protein>
    <submittedName>
        <fullName evidence="3">Adenylate/guanylate cyclase domain-containing protein</fullName>
    </submittedName>
</protein>
<feature type="domain" description="Guanylate cyclase" evidence="2">
    <location>
        <begin position="185"/>
        <end position="314"/>
    </location>
</feature>
<evidence type="ECO:0000313" key="3">
    <source>
        <dbReference type="EMBL" id="MBL6447061.1"/>
    </source>
</evidence>